<comment type="caution">
    <text evidence="2">The sequence shown here is derived from an EMBL/GenBank/DDBJ whole genome shotgun (WGS) entry which is preliminary data.</text>
</comment>
<dbReference type="Proteomes" id="UP000011732">
    <property type="component" value="Unassembled WGS sequence"/>
</dbReference>
<evidence type="ECO:0000256" key="1">
    <source>
        <dbReference type="SAM" id="MobiDB-lite"/>
    </source>
</evidence>
<keyword evidence="3" id="KW-1185">Reference proteome</keyword>
<gene>
    <name evidence="2" type="ORF">H114_00762</name>
</gene>
<accession>M3DMA3</accession>
<dbReference type="EMBL" id="AOHP01000004">
    <property type="protein sequence ID" value="EMF31115.1"/>
    <property type="molecule type" value="Genomic_DNA"/>
</dbReference>
<organism evidence="2 3">
    <name type="scientific">Streptomyces gancidicus BKS 13-15</name>
    <dbReference type="NCBI Taxonomy" id="1284664"/>
    <lineage>
        <taxon>Bacteria</taxon>
        <taxon>Bacillati</taxon>
        <taxon>Actinomycetota</taxon>
        <taxon>Actinomycetes</taxon>
        <taxon>Kitasatosporales</taxon>
        <taxon>Streptomycetaceae</taxon>
        <taxon>Streptomyces</taxon>
        <taxon>Streptomyces pseudogriseolus group</taxon>
    </lineage>
</organism>
<evidence type="ECO:0000313" key="3">
    <source>
        <dbReference type="Proteomes" id="UP000011732"/>
    </source>
</evidence>
<evidence type="ECO:0000313" key="2">
    <source>
        <dbReference type="EMBL" id="EMF31115.1"/>
    </source>
</evidence>
<name>M3DMA3_STREZ</name>
<proteinExistence type="predicted"/>
<feature type="region of interest" description="Disordered" evidence="1">
    <location>
        <begin position="1"/>
        <end position="37"/>
    </location>
</feature>
<dbReference type="AlphaFoldDB" id="M3DMA3"/>
<protein>
    <submittedName>
        <fullName evidence="2">Uncharacterized protein</fullName>
    </submittedName>
</protein>
<reference evidence="2 3" key="1">
    <citation type="journal article" date="2013" name="Genome Announc.">
        <title>Draft Genome Sequence of Streptomyces gancidicus Strain BKS 13-15.</title>
        <authorList>
            <person name="Kumar S."/>
            <person name="Kaur N."/>
            <person name="Singh N.K."/>
            <person name="Raghava G.P."/>
            <person name="Mayilraj S."/>
        </authorList>
    </citation>
    <scope>NUCLEOTIDE SEQUENCE [LARGE SCALE GENOMIC DNA]</scope>
    <source>
        <strain evidence="2 3">BKS 13-15</strain>
    </source>
</reference>
<sequence length="155" mass="15420">MTGGQAHHPLDERGAQSTSIISWPGGTSSEDGFPPSDGGSVIAPVNVGLPRLYVGLVRSLSAAVGVGMSGSTTWDSGGRKPSLALRPGVPVSDALGVGRSRAAALARVRSPREPCWFGLPLRPSVPRGVGSSLGLLVGAAELGVCAVLASGAEAA</sequence>
<feature type="compositionally biased region" description="Polar residues" evidence="1">
    <location>
        <begin position="15"/>
        <end position="30"/>
    </location>
</feature>